<dbReference type="SMART" id="SM00283">
    <property type="entry name" value="MA"/>
    <property type="match status" value="1"/>
</dbReference>
<keyword evidence="9" id="KW-1185">Reference proteome</keyword>
<dbReference type="PRINTS" id="PR00260">
    <property type="entry name" value="CHEMTRNSDUCR"/>
</dbReference>
<dbReference type="InterPro" id="IPR004090">
    <property type="entry name" value="Chemotax_Me-accpt_rcpt"/>
</dbReference>
<feature type="region of interest" description="Disordered" evidence="5">
    <location>
        <begin position="512"/>
        <end position="563"/>
    </location>
</feature>
<accession>A0A401JHT3</accession>
<dbReference type="CDD" id="cd11386">
    <property type="entry name" value="MCP_signal"/>
    <property type="match status" value="1"/>
</dbReference>
<keyword evidence="6" id="KW-0472">Membrane</keyword>
<evidence type="ECO:0000256" key="4">
    <source>
        <dbReference type="SAM" id="Coils"/>
    </source>
</evidence>
<keyword evidence="6" id="KW-0812">Transmembrane</keyword>
<feature type="compositionally biased region" description="Basic and acidic residues" evidence="5">
    <location>
        <begin position="517"/>
        <end position="532"/>
    </location>
</feature>
<sequence length="563" mass="60191">MNMKLKTKIIVSMGLVFLLFSVAIGVALTGMQSTKSRFDSFLGHDLALARAATSMYAHGLQIGQAMRNVVMDPSNKPATKQFYEAGNDFKVTNQQALLLAKSSPEDLKALEDIAALREQQIPIQAKIMSLAGTNTAAAIESVSKEETPVWRKMRERLQDYIKIKNVAVEETKAEMTAFSHRMLMITLGLMFVAVLVGAAIVYWLIRHIMQLLGGEPVYAVEVAQAISMGDFSRKITLARGDSSSLLFTMNAMREHLTLTIGDIRQSTETIAVASRQIASGNADLSARTESQASSLEETASSMEELTSTVKQNAENARQANQLVVSASDVAVKGGKVVGQVVDTMTSIKDSSRKIADIISVIDGIAFQTNILALNAAVEAARAGEQGRGFAVVAAEVRNLAQRSAGAAKEIKSLIEDSVDKVDVGGKLVDEAGKTMEEIVNSVKRVTDIMSEIAAASQEQSSGIEQVNQAVGQMDEATQQNAALVEQAAAAAESLQDQAGKLAQAVSVFNLGEGSQQARHEPRDIPVLHDQVKSKPKAAPARAATKPKKLAAGGGSSSDEWEEF</sequence>
<proteinExistence type="inferred from homology"/>
<dbReference type="SUPFAM" id="SSF58104">
    <property type="entry name" value="Methyl-accepting chemotaxis protein (MCP) signaling domain"/>
    <property type="match status" value="1"/>
</dbReference>
<feature type="transmembrane region" description="Helical" evidence="6">
    <location>
        <begin position="182"/>
        <end position="205"/>
    </location>
</feature>
<dbReference type="PANTHER" id="PTHR43531">
    <property type="entry name" value="PROTEIN ICFG"/>
    <property type="match status" value="1"/>
</dbReference>
<dbReference type="GO" id="GO:0007165">
    <property type="term" value="P:signal transduction"/>
    <property type="evidence" value="ECO:0007669"/>
    <property type="project" value="UniProtKB-KW"/>
</dbReference>
<dbReference type="EMBL" id="BGOW01000056">
    <property type="protein sequence ID" value="GBL47654.1"/>
    <property type="molecule type" value="Genomic_DNA"/>
</dbReference>
<organism evidence="8 9">
    <name type="scientific">Sulfuriferula multivorans</name>
    <dbReference type="NCBI Taxonomy" id="1559896"/>
    <lineage>
        <taxon>Bacteria</taxon>
        <taxon>Pseudomonadati</taxon>
        <taxon>Pseudomonadota</taxon>
        <taxon>Betaproteobacteria</taxon>
        <taxon>Nitrosomonadales</taxon>
        <taxon>Sulfuricellaceae</taxon>
        <taxon>Sulfuriferula</taxon>
    </lineage>
</organism>
<dbReference type="PANTHER" id="PTHR43531:SF14">
    <property type="entry name" value="METHYL-ACCEPTING CHEMOTAXIS PROTEIN I-RELATED"/>
    <property type="match status" value="1"/>
</dbReference>
<keyword evidence="4" id="KW-0175">Coiled coil</keyword>
<dbReference type="PROSITE" id="PS50111">
    <property type="entry name" value="CHEMOTAXIS_TRANSDUC_2"/>
    <property type="match status" value="1"/>
</dbReference>
<dbReference type="GO" id="GO:0006935">
    <property type="term" value="P:chemotaxis"/>
    <property type="evidence" value="ECO:0007669"/>
    <property type="project" value="InterPro"/>
</dbReference>
<evidence type="ECO:0000256" key="6">
    <source>
        <dbReference type="SAM" id="Phobius"/>
    </source>
</evidence>
<keyword evidence="3" id="KW-0807">Transducer</keyword>
<protein>
    <submittedName>
        <fullName evidence="8">Methyl-accepting chemotaxis protein I</fullName>
    </submittedName>
</protein>
<name>A0A401JHT3_9PROT</name>
<dbReference type="InterPro" id="IPR004089">
    <property type="entry name" value="MCPsignal_dom"/>
</dbReference>
<dbReference type="GO" id="GO:0004888">
    <property type="term" value="F:transmembrane signaling receptor activity"/>
    <property type="evidence" value="ECO:0007669"/>
    <property type="project" value="InterPro"/>
</dbReference>
<gene>
    <name evidence="8" type="ORF">SFMTTN_3496</name>
</gene>
<dbReference type="GO" id="GO:0005886">
    <property type="term" value="C:plasma membrane"/>
    <property type="evidence" value="ECO:0007669"/>
    <property type="project" value="TreeGrafter"/>
</dbReference>
<dbReference type="Gene3D" id="1.10.287.950">
    <property type="entry name" value="Methyl-accepting chemotaxis protein"/>
    <property type="match status" value="1"/>
</dbReference>
<dbReference type="Proteomes" id="UP000286806">
    <property type="component" value="Unassembled WGS sequence"/>
</dbReference>
<dbReference type="Pfam" id="PF00015">
    <property type="entry name" value="MCPsignal"/>
    <property type="match status" value="1"/>
</dbReference>
<keyword evidence="6" id="KW-1133">Transmembrane helix</keyword>
<dbReference type="AlphaFoldDB" id="A0A401JHT3"/>
<dbReference type="FunFam" id="1.10.287.950:FF:000002">
    <property type="entry name" value="Methyl-accepting chemotaxis protein"/>
    <property type="match status" value="1"/>
</dbReference>
<evidence type="ECO:0000313" key="8">
    <source>
        <dbReference type="EMBL" id="GBL47654.1"/>
    </source>
</evidence>
<reference evidence="8 9" key="1">
    <citation type="journal article" date="2019" name="Front. Microbiol.">
        <title>Genomes of Neutrophilic Sulfur-Oxidizing Chemolithoautotrophs Representing 9 Proteobacterial Species From 8 Genera.</title>
        <authorList>
            <person name="Watanabe T."/>
            <person name="Kojima H."/>
            <person name="Umezawa K."/>
            <person name="Hori C."/>
            <person name="Takasuka T.E."/>
            <person name="Kato Y."/>
            <person name="Fukui M."/>
        </authorList>
    </citation>
    <scope>NUCLEOTIDE SEQUENCE [LARGE SCALE GENOMIC DNA]</scope>
    <source>
        <strain evidence="8 9">TTN</strain>
    </source>
</reference>
<evidence type="ECO:0000256" key="1">
    <source>
        <dbReference type="ARBA" id="ARBA00022481"/>
    </source>
</evidence>
<evidence type="ECO:0000256" key="2">
    <source>
        <dbReference type="ARBA" id="ARBA00029447"/>
    </source>
</evidence>
<comment type="similarity">
    <text evidence="2">Belongs to the methyl-accepting chemotaxis (MCP) protein family.</text>
</comment>
<evidence type="ECO:0000313" key="9">
    <source>
        <dbReference type="Proteomes" id="UP000286806"/>
    </source>
</evidence>
<comment type="caution">
    <text evidence="8">The sequence shown here is derived from an EMBL/GenBank/DDBJ whole genome shotgun (WGS) entry which is preliminary data.</text>
</comment>
<evidence type="ECO:0000259" key="7">
    <source>
        <dbReference type="PROSITE" id="PS50111"/>
    </source>
</evidence>
<keyword evidence="1" id="KW-0488">Methylation</keyword>
<feature type="coiled-coil region" evidence="4">
    <location>
        <begin position="466"/>
        <end position="504"/>
    </location>
</feature>
<feature type="domain" description="Methyl-accepting transducer" evidence="7">
    <location>
        <begin position="266"/>
        <end position="495"/>
    </location>
</feature>
<evidence type="ECO:0000256" key="3">
    <source>
        <dbReference type="PROSITE-ProRule" id="PRU00284"/>
    </source>
</evidence>
<dbReference type="InterPro" id="IPR051310">
    <property type="entry name" value="MCP_chemotaxis"/>
</dbReference>
<evidence type="ECO:0000256" key="5">
    <source>
        <dbReference type="SAM" id="MobiDB-lite"/>
    </source>
</evidence>